<feature type="coiled-coil region" evidence="7">
    <location>
        <begin position="262"/>
        <end position="300"/>
    </location>
</feature>
<dbReference type="InterPro" id="IPR027370">
    <property type="entry name" value="Znf-RING_euk"/>
</dbReference>
<dbReference type="InterPro" id="IPR003877">
    <property type="entry name" value="SPRY_dom"/>
</dbReference>
<dbReference type="Pfam" id="PF25600">
    <property type="entry name" value="TRIM_CC"/>
    <property type="match status" value="1"/>
</dbReference>
<dbReference type="PROSITE" id="PS50188">
    <property type="entry name" value="B302_SPRY"/>
    <property type="match status" value="1"/>
</dbReference>
<evidence type="ECO:0000259" key="10">
    <source>
        <dbReference type="PROSITE" id="PS50188"/>
    </source>
</evidence>
<keyword evidence="1" id="KW-0399">Innate immunity</keyword>
<dbReference type="Gene3D" id="3.30.40.10">
    <property type="entry name" value="Zinc/RING finger domain, C3HC4 (zinc finger)"/>
    <property type="match status" value="1"/>
</dbReference>
<protein>
    <recommendedName>
        <fullName evidence="13">E3 ubiquitin-protein ligase TRIM39-like</fullName>
    </recommendedName>
</protein>
<dbReference type="CDD" id="cd13733">
    <property type="entry name" value="SPRY_PRY_C-I_1"/>
    <property type="match status" value="1"/>
</dbReference>
<dbReference type="InterPro" id="IPR013320">
    <property type="entry name" value="ConA-like_dom_sf"/>
</dbReference>
<dbReference type="Gene3D" id="2.60.120.920">
    <property type="match status" value="1"/>
</dbReference>
<gene>
    <name evidence="11" type="ORF">NHX12_006995</name>
</gene>
<dbReference type="InterPro" id="IPR006574">
    <property type="entry name" value="PRY"/>
</dbReference>
<dbReference type="SMART" id="SM00184">
    <property type="entry name" value="RING"/>
    <property type="match status" value="1"/>
</dbReference>
<dbReference type="Pfam" id="PF13765">
    <property type="entry name" value="PRY"/>
    <property type="match status" value="1"/>
</dbReference>
<evidence type="ECO:0000256" key="6">
    <source>
        <dbReference type="PROSITE-ProRule" id="PRU00175"/>
    </source>
</evidence>
<dbReference type="InterPro" id="IPR001841">
    <property type="entry name" value="Znf_RING"/>
</dbReference>
<keyword evidence="2" id="KW-0479">Metal-binding</keyword>
<dbReference type="InterPro" id="IPR051051">
    <property type="entry name" value="E3_ubiq-ligase_TRIM/RNF"/>
</dbReference>
<dbReference type="Gene3D" id="3.30.160.60">
    <property type="entry name" value="Classic Zinc Finger"/>
    <property type="match status" value="1"/>
</dbReference>
<dbReference type="GO" id="GO:0005737">
    <property type="term" value="C:cytoplasm"/>
    <property type="evidence" value="ECO:0007669"/>
    <property type="project" value="UniProtKB-ARBA"/>
</dbReference>
<dbReference type="SUPFAM" id="SSF57850">
    <property type="entry name" value="RING/U-box"/>
    <property type="match status" value="1"/>
</dbReference>
<evidence type="ECO:0000256" key="1">
    <source>
        <dbReference type="ARBA" id="ARBA00022588"/>
    </source>
</evidence>
<dbReference type="InterPro" id="IPR043136">
    <property type="entry name" value="B30.2/SPRY_sf"/>
</dbReference>
<evidence type="ECO:0008006" key="13">
    <source>
        <dbReference type="Google" id="ProtNLM"/>
    </source>
</evidence>
<evidence type="ECO:0000313" key="11">
    <source>
        <dbReference type="EMBL" id="KAJ3591864.1"/>
    </source>
</evidence>
<feature type="domain" description="B30.2/SPRY" evidence="10">
    <location>
        <begin position="361"/>
        <end position="558"/>
    </location>
</feature>
<evidence type="ECO:0000259" key="9">
    <source>
        <dbReference type="PROSITE" id="PS50089"/>
    </source>
</evidence>
<dbReference type="PANTHER" id="PTHR25465">
    <property type="entry name" value="B-BOX DOMAIN CONTAINING"/>
    <property type="match status" value="1"/>
</dbReference>
<dbReference type="InterPro" id="IPR001870">
    <property type="entry name" value="B30.2/SPRY"/>
</dbReference>
<dbReference type="Proteomes" id="UP001148018">
    <property type="component" value="Unassembled WGS sequence"/>
</dbReference>
<dbReference type="InterPro" id="IPR003879">
    <property type="entry name" value="Butyrophylin_SPRY"/>
</dbReference>
<dbReference type="EMBL" id="JANIIK010000113">
    <property type="protein sequence ID" value="KAJ3591864.1"/>
    <property type="molecule type" value="Genomic_DNA"/>
</dbReference>
<evidence type="ECO:0000313" key="12">
    <source>
        <dbReference type="Proteomes" id="UP001148018"/>
    </source>
</evidence>
<evidence type="ECO:0000256" key="2">
    <source>
        <dbReference type="ARBA" id="ARBA00022723"/>
    </source>
</evidence>
<comment type="caution">
    <text evidence="11">The sequence shown here is derived from an EMBL/GenBank/DDBJ whole genome shotgun (WGS) entry which is preliminary data.</text>
</comment>
<dbReference type="Pfam" id="PF13445">
    <property type="entry name" value="zf-RING_UBOX"/>
    <property type="match status" value="1"/>
</dbReference>
<dbReference type="SMART" id="SM00449">
    <property type="entry name" value="SPRY"/>
    <property type="match status" value="1"/>
</dbReference>
<dbReference type="SUPFAM" id="SSF49899">
    <property type="entry name" value="Concanavalin A-like lectins/glucanases"/>
    <property type="match status" value="1"/>
</dbReference>
<dbReference type="FunFam" id="2.60.120.920:FF:000004">
    <property type="entry name" value="Butyrophilin subfamily 1 member A1"/>
    <property type="match status" value="1"/>
</dbReference>
<dbReference type="Pfam" id="PF00622">
    <property type="entry name" value="SPRY"/>
    <property type="match status" value="1"/>
</dbReference>
<reference evidence="11" key="1">
    <citation type="submission" date="2022-07" db="EMBL/GenBank/DDBJ databases">
        <title>Chromosome-level genome of Muraenolepis orangiensis.</title>
        <authorList>
            <person name="Kim J."/>
        </authorList>
    </citation>
    <scope>NUCLEOTIDE SEQUENCE</scope>
    <source>
        <strain evidence="11">KU_S4_2022</strain>
        <tissue evidence="11">Muscle</tissue>
    </source>
</reference>
<keyword evidence="12" id="KW-1185">Reference proteome</keyword>
<evidence type="ECO:0000256" key="5">
    <source>
        <dbReference type="ARBA" id="ARBA00022859"/>
    </source>
</evidence>
<dbReference type="InterPro" id="IPR017907">
    <property type="entry name" value="Znf_RING_CS"/>
</dbReference>
<dbReference type="PROSITE" id="PS00518">
    <property type="entry name" value="ZF_RING_1"/>
    <property type="match status" value="1"/>
</dbReference>
<dbReference type="GO" id="GO:0045087">
    <property type="term" value="P:innate immune response"/>
    <property type="evidence" value="ECO:0007669"/>
    <property type="project" value="UniProtKB-KW"/>
</dbReference>
<evidence type="ECO:0000256" key="4">
    <source>
        <dbReference type="ARBA" id="ARBA00022833"/>
    </source>
</evidence>
<accession>A0A9Q0IAP2</accession>
<keyword evidence="7" id="KW-0175">Coiled coil</keyword>
<keyword evidence="5" id="KW-0391">Immunity</keyword>
<dbReference type="PRINTS" id="PR01407">
    <property type="entry name" value="BUTYPHLNCDUF"/>
</dbReference>
<evidence type="ECO:0000256" key="3">
    <source>
        <dbReference type="ARBA" id="ARBA00022771"/>
    </source>
</evidence>
<dbReference type="PROSITE" id="PS50089">
    <property type="entry name" value="ZF_RING_2"/>
    <property type="match status" value="1"/>
</dbReference>
<evidence type="ECO:0000256" key="7">
    <source>
        <dbReference type="SAM" id="Coils"/>
    </source>
</evidence>
<sequence>MASAVSLMSEEQCRCPICLDVFGQPVSLPCGHNFCKDCILEYWQCANLSQCPVCKRRFPRRPELNVNTFIAEVASQFRGAVNAEDADEARGPTAVHGEVTSDVCRGKRIKALESCRAPVPECLPYDCETHLEPHYVLRNCETDRLTGPPMSIQGRLSEMHQRLLESFCSTDKAYVSPECVRTDLSGRRATVSLEAESRERRSESGKAEARVQQMIDAHLEKVGKIRDAVSLSRGNAAREAEDSERVFAALRRCVEDGQAEALGVIEARRREVERRAETLVEELEQEIVALRKRSWELEQLEQSEDHLYFLQNVRPRFSPPPVHSEDSRCDANGLEAAVVYVGTLRRAAGRAGYRMEEVLKAEVGRLCEAEFQRVQRCAVDVTLDPDTAHPKLLLSGNGKRVQHGDEALSSPDDPGRFYPGTSVLGQETAARGRFYYEVRVEGKTEWDVGVCRESVNRKGGSTLSPEAGYWSLGRRAGGEHWALGSPPVLLPLQEAPRCVGVYVDLQAGQVSFYHVERRSHLYSFTGYTFRQTLLPYFNPRRNHGGVNSAPLVISPVHV</sequence>
<name>A0A9Q0IAP2_9TELE</name>
<evidence type="ECO:0000256" key="8">
    <source>
        <dbReference type="SAM" id="MobiDB-lite"/>
    </source>
</evidence>
<dbReference type="InterPro" id="IPR058030">
    <property type="entry name" value="TRIM8/14/16/25/29/45/65_CC"/>
</dbReference>
<feature type="region of interest" description="Disordered" evidence="8">
    <location>
        <begin position="395"/>
        <end position="417"/>
    </location>
</feature>
<dbReference type="GO" id="GO:0008270">
    <property type="term" value="F:zinc ion binding"/>
    <property type="evidence" value="ECO:0007669"/>
    <property type="project" value="UniProtKB-KW"/>
</dbReference>
<dbReference type="AlphaFoldDB" id="A0A9Q0IAP2"/>
<dbReference type="PANTHER" id="PTHR25465:SF32">
    <property type="entry name" value="BLOODTHIRSTY-RELATED GENE FAMILY, MEMBER 16 ISOFORM X1-RELATED"/>
    <property type="match status" value="1"/>
</dbReference>
<keyword evidence="4" id="KW-0862">Zinc</keyword>
<keyword evidence="3 6" id="KW-0863">Zinc-finger</keyword>
<dbReference type="InterPro" id="IPR013083">
    <property type="entry name" value="Znf_RING/FYVE/PHD"/>
</dbReference>
<dbReference type="SMART" id="SM00589">
    <property type="entry name" value="PRY"/>
    <property type="match status" value="1"/>
</dbReference>
<organism evidence="11 12">
    <name type="scientific">Muraenolepis orangiensis</name>
    <name type="common">Patagonian moray cod</name>
    <dbReference type="NCBI Taxonomy" id="630683"/>
    <lineage>
        <taxon>Eukaryota</taxon>
        <taxon>Metazoa</taxon>
        <taxon>Chordata</taxon>
        <taxon>Craniata</taxon>
        <taxon>Vertebrata</taxon>
        <taxon>Euteleostomi</taxon>
        <taxon>Actinopterygii</taxon>
        <taxon>Neopterygii</taxon>
        <taxon>Teleostei</taxon>
        <taxon>Neoteleostei</taxon>
        <taxon>Acanthomorphata</taxon>
        <taxon>Zeiogadaria</taxon>
        <taxon>Gadariae</taxon>
        <taxon>Gadiformes</taxon>
        <taxon>Muraenolepidoidei</taxon>
        <taxon>Muraenolepididae</taxon>
        <taxon>Muraenolepis</taxon>
    </lineage>
</organism>
<feature type="domain" description="RING-type" evidence="9">
    <location>
        <begin position="15"/>
        <end position="55"/>
    </location>
</feature>
<dbReference type="OrthoDB" id="6270329at2759"/>
<proteinExistence type="predicted"/>